<evidence type="ECO:0000256" key="3">
    <source>
        <dbReference type="ARBA" id="ARBA00023293"/>
    </source>
</evidence>
<keyword evidence="2" id="KW-0547">Nucleotide-binding</keyword>
<dbReference type="GO" id="GO:0008074">
    <property type="term" value="C:guanylate cyclase complex, soluble"/>
    <property type="evidence" value="ECO:0007669"/>
    <property type="project" value="TreeGrafter"/>
</dbReference>
<evidence type="ECO:0000256" key="1">
    <source>
        <dbReference type="ARBA" id="ARBA00012202"/>
    </source>
</evidence>
<proteinExistence type="predicted"/>
<dbReference type="Pfam" id="PF07701">
    <property type="entry name" value="HNOBA"/>
    <property type="match status" value="1"/>
</dbReference>
<gene>
    <name evidence="5" type="ORF">CGOC_LOCUS13013</name>
</gene>
<dbReference type="GO" id="GO:0000166">
    <property type="term" value="F:nucleotide binding"/>
    <property type="evidence" value="ECO:0007669"/>
    <property type="project" value="UniProtKB-KW"/>
</dbReference>
<dbReference type="EMBL" id="UYRV01127573">
    <property type="protein sequence ID" value="VDN35730.1"/>
    <property type="molecule type" value="Genomic_DNA"/>
</dbReference>
<dbReference type="OrthoDB" id="6127067at2759"/>
<evidence type="ECO:0000313" key="6">
    <source>
        <dbReference type="Proteomes" id="UP000271889"/>
    </source>
</evidence>
<dbReference type="GO" id="GO:0004383">
    <property type="term" value="F:guanylate cyclase activity"/>
    <property type="evidence" value="ECO:0007669"/>
    <property type="project" value="UniProtKB-EC"/>
</dbReference>
<name>A0A3P7N7B6_CYLGO</name>
<organism evidence="5 6">
    <name type="scientific">Cylicostephanus goldi</name>
    <name type="common">Nematode worm</name>
    <dbReference type="NCBI Taxonomy" id="71465"/>
    <lineage>
        <taxon>Eukaryota</taxon>
        <taxon>Metazoa</taxon>
        <taxon>Ecdysozoa</taxon>
        <taxon>Nematoda</taxon>
        <taxon>Chromadorea</taxon>
        <taxon>Rhabditida</taxon>
        <taxon>Rhabditina</taxon>
        <taxon>Rhabditomorpha</taxon>
        <taxon>Strongyloidea</taxon>
        <taxon>Strongylidae</taxon>
        <taxon>Cylicostephanus</taxon>
    </lineage>
</organism>
<dbReference type="GO" id="GO:0019934">
    <property type="term" value="P:cGMP-mediated signaling"/>
    <property type="evidence" value="ECO:0007669"/>
    <property type="project" value="TreeGrafter"/>
</dbReference>
<sequence>MSCTKQIFVMNSGERLEEHVIFLIKVIDISINSIELSTVIFRSPIKAAMPAVCNVNQAQQWDENYSIKSIIAENFDQSLKMNALEFCTALPYHVIIDEHCRLVQTGKELANHIPKELLAVGTPIMRIFEVNRPQIPFDFDNICNFINAVFVLQVRTSPTDMRNQREQSDR</sequence>
<keyword evidence="3" id="KW-0141">cGMP biosynthesis</keyword>
<dbReference type="InterPro" id="IPR011645">
    <property type="entry name" value="HNOB_dom_associated"/>
</dbReference>
<dbReference type="GO" id="GO:0070482">
    <property type="term" value="P:response to oxygen levels"/>
    <property type="evidence" value="ECO:0007669"/>
    <property type="project" value="TreeGrafter"/>
</dbReference>
<keyword evidence="6" id="KW-1185">Reference proteome</keyword>
<dbReference type="PANTHER" id="PTHR45655">
    <property type="entry name" value="GUANYLATE CYCLASE SOLUBLE SUBUNIT BETA-2"/>
    <property type="match status" value="1"/>
</dbReference>
<evidence type="ECO:0000313" key="5">
    <source>
        <dbReference type="EMBL" id="VDN35730.1"/>
    </source>
</evidence>
<dbReference type="Gene3D" id="3.30.450.260">
    <property type="entry name" value="Haem NO binding associated domain"/>
    <property type="match status" value="1"/>
</dbReference>
<feature type="domain" description="Haem NO binding associated" evidence="4">
    <location>
        <begin position="80"/>
        <end position="168"/>
    </location>
</feature>
<protein>
    <recommendedName>
        <fullName evidence="1">guanylate cyclase</fullName>
        <ecNumber evidence="1">4.6.1.2</ecNumber>
    </recommendedName>
</protein>
<dbReference type="PANTHER" id="PTHR45655:SF13">
    <property type="entry name" value="SOLUBLE GUANYLATE CYCLASE GCY-32-RELATED"/>
    <property type="match status" value="1"/>
</dbReference>
<accession>A0A3P7N7B6</accession>
<dbReference type="Proteomes" id="UP000271889">
    <property type="component" value="Unassembled WGS sequence"/>
</dbReference>
<reference evidence="5 6" key="1">
    <citation type="submission" date="2018-11" db="EMBL/GenBank/DDBJ databases">
        <authorList>
            <consortium name="Pathogen Informatics"/>
        </authorList>
    </citation>
    <scope>NUCLEOTIDE SEQUENCE [LARGE SCALE GENOMIC DNA]</scope>
</reference>
<dbReference type="AlphaFoldDB" id="A0A3P7N7B6"/>
<evidence type="ECO:0000259" key="4">
    <source>
        <dbReference type="Pfam" id="PF07701"/>
    </source>
</evidence>
<evidence type="ECO:0000256" key="2">
    <source>
        <dbReference type="ARBA" id="ARBA00022741"/>
    </source>
</evidence>
<dbReference type="InterPro" id="IPR042463">
    <property type="entry name" value="HNOB_dom_associated_sf"/>
</dbReference>
<dbReference type="EC" id="4.6.1.2" evidence="1"/>